<name>A0AB38ZLZ0_9VIRU</name>
<reference evidence="1" key="1">
    <citation type="submission" date="2024-01" db="EMBL/GenBank/DDBJ databases">
        <title>Genomic and biogeographic characterisation of Mantoniella tinhauana virus 1, the first discovered Mantoniella-infecting prasinovirus.</title>
        <authorList>
            <person name="Rey Redondo E."/>
            <person name="Yung C.C.M."/>
        </authorList>
    </citation>
    <scope>NUCLEOTIDE SEQUENCE</scope>
    <source>
        <strain evidence="1">Lau Fau Shan</strain>
    </source>
</reference>
<dbReference type="EMBL" id="PP130629">
    <property type="protein sequence ID" value="XAO13359.1"/>
    <property type="molecule type" value="Genomic_DNA"/>
</dbReference>
<proteinExistence type="predicted"/>
<evidence type="ECO:0000313" key="1">
    <source>
        <dbReference type="EMBL" id="XAO13359.1"/>
    </source>
</evidence>
<protein>
    <submittedName>
        <fullName evidence="1">Uncharacterized protein</fullName>
    </submittedName>
</protein>
<accession>A0AB38ZLZ0</accession>
<sequence>MEQLMSLIDANSEHIPEGEYLKMCEAMKEVYEKVKLVNNWAPLRSMDYYEIEEELTNVTMELERLHRERDSIHYRTKLSKAMKRDAIAEYAFTEGFHSLREYTPEALQEAGIRVNLNDVYKKFLDAYNDDIFQRKKAIQMMVQQTRDHRDNLVREMVDVM</sequence>
<organism evidence="1">
    <name type="scientific">Mantoniella tinhauana virus 1</name>
    <dbReference type="NCBI Taxonomy" id="3111543"/>
    <lineage>
        <taxon>Viruses</taxon>
    </lineage>
</organism>